<keyword evidence="5" id="KW-0072">Autophagy</keyword>
<dbReference type="GO" id="GO:0006914">
    <property type="term" value="P:autophagy"/>
    <property type="evidence" value="ECO:0007669"/>
    <property type="project" value="UniProtKB-KW"/>
</dbReference>
<dbReference type="EnsemblMetazoa" id="XM_003386636.3">
    <property type="protein sequence ID" value="XP_003386684.1"/>
    <property type="gene ID" value="LOC100640368"/>
</dbReference>
<proteinExistence type="inferred from homology"/>
<comment type="subcellular location">
    <subcellularLocation>
        <location evidence="1">Membrane</location>
    </subcellularLocation>
</comment>
<keyword evidence="7" id="KW-1185">Reference proteome</keyword>
<dbReference type="OrthoDB" id="6738456at2759"/>
<gene>
    <name evidence="6" type="primary">100640368</name>
</gene>
<dbReference type="InterPro" id="IPR029071">
    <property type="entry name" value="Ubiquitin-like_domsf"/>
</dbReference>
<dbReference type="InParanoid" id="A0A1X7UV30"/>
<evidence type="ECO:0000256" key="5">
    <source>
        <dbReference type="RuleBase" id="RU004384"/>
    </source>
</evidence>
<dbReference type="PANTHER" id="PTHR10969">
    <property type="entry name" value="MICROTUBULE-ASSOCIATED PROTEINS 1A/1B LIGHT CHAIN 3-RELATED"/>
    <property type="match status" value="1"/>
</dbReference>
<evidence type="ECO:0000313" key="6">
    <source>
        <dbReference type="EnsemblMetazoa" id="Aqu2.1.31633_001"/>
    </source>
</evidence>
<evidence type="ECO:0000256" key="3">
    <source>
        <dbReference type="ARBA" id="ARBA00023136"/>
    </source>
</evidence>
<name>A0A1X7UV30_AMPQE</name>
<evidence type="ECO:0000256" key="2">
    <source>
        <dbReference type="ARBA" id="ARBA00007293"/>
    </source>
</evidence>
<dbReference type="InterPro" id="IPR004241">
    <property type="entry name" value="Atg8-like"/>
</dbReference>
<dbReference type="eggNOG" id="KOG1654">
    <property type="taxonomic scope" value="Eukaryota"/>
</dbReference>
<evidence type="ECO:0000256" key="4">
    <source>
        <dbReference type="ARBA" id="ARBA00023288"/>
    </source>
</evidence>
<protein>
    <recommendedName>
        <fullName evidence="8">Autophagy-related protein</fullName>
    </recommendedName>
</protein>
<dbReference type="AlphaFoldDB" id="A0A1X7UV30"/>
<organism evidence="6">
    <name type="scientific">Amphimedon queenslandica</name>
    <name type="common">Sponge</name>
    <dbReference type="NCBI Taxonomy" id="400682"/>
    <lineage>
        <taxon>Eukaryota</taxon>
        <taxon>Metazoa</taxon>
        <taxon>Porifera</taxon>
        <taxon>Demospongiae</taxon>
        <taxon>Heteroscleromorpha</taxon>
        <taxon>Haplosclerida</taxon>
        <taxon>Niphatidae</taxon>
        <taxon>Amphimedon</taxon>
    </lineage>
</organism>
<sequence>MAFQVTYKYKVQKPDFEQRRLEGQRTLKNHPSKVPVIIGKVHKSGLPDIDNFKLLLPSSSKVSDVIQYMNNKLRRPSHAPLYLYVDNDVLAGTDSTLARLYQEYRESDYFLYICYYEGTASSSDRES</sequence>
<dbReference type="GO" id="GO:0016020">
    <property type="term" value="C:membrane"/>
    <property type="evidence" value="ECO:0007669"/>
    <property type="project" value="UniProtKB-SubCell"/>
</dbReference>
<keyword evidence="4" id="KW-0449">Lipoprotein</keyword>
<evidence type="ECO:0000256" key="1">
    <source>
        <dbReference type="ARBA" id="ARBA00004370"/>
    </source>
</evidence>
<evidence type="ECO:0000313" key="7">
    <source>
        <dbReference type="Proteomes" id="UP000007879"/>
    </source>
</evidence>
<keyword evidence="3" id="KW-0472">Membrane</keyword>
<comment type="similarity">
    <text evidence="2 5">Belongs to the ATG8 family.</text>
</comment>
<dbReference type="Pfam" id="PF02991">
    <property type="entry name" value="ATG8"/>
    <property type="match status" value="1"/>
</dbReference>
<evidence type="ECO:0008006" key="8">
    <source>
        <dbReference type="Google" id="ProtNLM"/>
    </source>
</evidence>
<dbReference type="KEGG" id="aqu:100640368"/>
<dbReference type="EnsemblMetazoa" id="Aqu2.1.31633_001">
    <property type="protein sequence ID" value="Aqu2.1.31633_001"/>
    <property type="gene ID" value="Aqu2.1.31633"/>
</dbReference>
<accession>A0A1X7UV30</accession>
<dbReference type="SUPFAM" id="SSF54236">
    <property type="entry name" value="Ubiquitin-like"/>
    <property type="match status" value="1"/>
</dbReference>
<dbReference type="Proteomes" id="UP000007879">
    <property type="component" value="Unassembled WGS sequence"/>
</dbReference>
<dbReference type="Gene3D" id="3.10.20.90">
    <property type="entry name" value="Phosphatidylinositol 3-kinase Catalytic Subunit, Chain A, domain 1"/>
    <property type="match status" value="1"/>
</dbReference>
<dbReference type="STRING" id="400682.A0A1X7UV30"/>
<reference evidence="7" key="1">
    <citation type="journal article" date="2010" name="Nature">
        <title>The Amphimedon queenslandica genome and the evolution of animal complexity.</title>
        <authorList>
            <person name="Srivastava M."/>
            <person name="Simakov O."/>
            <person name="Chapman J."/>
            <person name="Fahey B."/>
            <person name="Gauthier M.E."/>
            <person name="Mitros T."/>
            <person name="Richards G.S."/>
            <person name="Conaco C."/>
            <person name="Dacre M."/>
            <person name="Hellsten U."/>
            <person name="Larroux C."/>
            <person name="Putnam N.H."/>
            <person name="Stanke M."/>
            <person name="Adamska M."/>
            <person name="Darling A."/>
            <person name="Degnan S.M."/>
            <person name="Oakley T.H."/>
            <person name="Plachetzki D.C."/>
            <person name="Zhai Y."/>
            <person name="Adamski M."/>
            <person name="Calcino A."/>
            <person name="Cummins S.F."/>
            <person name="Goodstein D.M."/>
            <person name="Harris C."/>
            <person name="Jackson D.J."/>
            <person name="Leys S.P."/>
            <person name="Shu S."/>
            <person name="Woodcroft B.J."/>
            <person name="Vervoort M."/>
            <person name="Kosik K.S."/>
            <person name="Manning G."/>
            <person name="Degnan B.M."/>
            <person name="Rokhsar D.S."/>
        </authorList>
    </citation>
    <scope>NUCLEOTIDE SEQUENCE [LARGE SCALE GENOMIC DNA]</scope>
</reference>
<reference evidence="6" key="2">
    <citation type="submission" date="2017-05" db="UniProtKB">
        <authorList>
            <consortium name="EnsemblMetazoa"/>
        </authorList>
    </citation>
    <scope>IDENTIFICATION</scope>
</reference>